<evidence type="ECO:0000256" key="3">
    <source>
        <dbReference type="ARBA" id="ARBA00022989"/>
    </source>
</evidence>
<evidence type="ECO:0000256" key="5">
    <source>
        <dbReference type="SAM" id="Phobius"/>
    </source>
</evidence>
<keyword evidence="4 5" id="KW-0472">Membrane</keyword>
<evidence type="ECO:0000313" key="7">
    <source>
        <dbReference type="Proteomes" id="UP000230605"/>
    </source>
</evidence>
<dbReference type="GO" id="GO:0016020">
    <property type="term" value="C:membrane"/>
    <property type="evidence" value="ECO:0007669"/>
    <property type="project" value="UniProtKB-SubCell"/>
</dbReference>
<feature type="transmembrane region" description="Helical" evidence="5">
    <location>
        <begin position="109"/>
        <end position="128"/>
    </location>
</feature>
<evidence type="ECO:0008006" key="8">
    <source>
        <dbReference type="Google" id="ProtNLM"/>
    </source>
</evidence>
<dbReference type="InterPro" id="IPR002523">
    <property type="entry name" value="MgTranspt_CorA/ZnTranspt_ZntB"/>
</dbReference>
<dbReference type="Gene3D" id="1.20.58.340">
    <property type="entry name" value="Magnesium transport protein CorA, transmembrane region"/>
    <property type="match status" value="1"/>
</dbReference>
<gene>
    <name evidence="6" type="ORF">CB0940_03957</name>
</gene>
<sequence>MDLLSELGSCRRIIHQLKVDMEARERVTPLSVKTWALRIHEKSAQDLQPNESHLTATWSKSWVDQWTSINGRVERLSASLNDSFQMLIGAMTVLDSAANKKQAERATMLTLLAAIYLPLTLTTGIFGMNLREVNQGSPPWWWVMIVMVVLLTPSIIFMVYLFTKNRLETFRERRAKSESDKMV</sequence>
<keyword evidence="3 5" id="KW-1133">Transmembrane helix</keyword>
<evidence type="ECO:0000313" key="6">
    <source>
        <dbReference type="EMBL" id="PIA92835.1"/>
    </source>
</evidence>
<dbReference type="SUPFAM" id="SSF144083">
    <property type="entry name" value="Magnesium transport protein CorA, transmembrane region"/>
    <property type="match status" value="1"/>
</dbReference>
<dbReference type="Pfam" id="PF01544">
    <property type="entry name" value="CorA"/>
    <property type="match status" value="1"/>
</dbReference>
<dbReference type="OrthoDB" id="3231000at2759"/>
<dbReference type="EMBL" id="LKMD01000105">
    <property type="protein sequence ID" value="PIA92835.1"/>
    <property type="molecule type" value="Genomic_DNA"/>
</dbReference>
<organism evidence="6 7">
    <name type="scientific">Cercospora beticola</name>
    <name type="common">Sugarbeet leaf spot fungus</name>
    <dbReference type="NCBI Taxonomy" id="122368"/>
    <lineage>
        <taxon>Eukaryota</taxon>
        <taxon>Fungi</taxon>
        <taxon>Dikarya</taxon>
        <taxon>Ascomycota</taxon>
        <taxon>Pezizomycotina</taxon>
        <taxon>Dothideomycetes</taxon>
        <taxon>Dothideomycetidae</taxon>
        <taxon>Mycosphaerellales</taxon>
        <taxon>Mycosphaerellaceae</taxon>
        <taxon>Cercospora</taxon>
    </lineage>
</organism>
<comment type="subcellular location">
    <subcellularLocation>
        <location evidence="1">Membrane</location>
        <topology evidence="1">Multi-pass membrane protein</topology>
    </subcellularLocation>
</comment>
<evidence type="ECO:0000256" key="2">
    <source>
        <dbReference type="ARBA" id="ARBA00022692"/>
    </source>
</evidence>
<dbReference type="AlphaFoldDB" id="A0A2G5HJZ0"/>
<dbReference type="GO" id="GO:0046873">
    <property type="term" value="F:metal ion transmembrane transporter activity"/>
    <property type="evidence" value="ECO:0007669"/>
    <property type="project" value="InterPro"/>
</dbReference>
<dbReference type="InterPro" id="IPR045863">
    <property type="entry name" value="CorA_TM1_TM2"/>
</dbReference>
<keyword evidence="2 5" id="KW-0812">Transmembrane</keyword>
<reference evidence="6 7" key="1">
    <citation type="submission" date="2015-10" db="EMBL/GenBank/DDBJ databases">
        <title>The cercosporin biosynthetic gene cluster was horizontally transferred to several fungal lineages and shown to be expanded in Cercospora beticola based on microsynteny with recipient genomes.</title>
        <authorList>
            <person name="De Jonge R."/>
            <person name="Ebert M.K."/>
            <person name="Suttle J.C."/>
            <person name="Jurick Ii W.M."/>
            <person name="Secor G.A."/>
            <person name="Thomma B.P."/>
            <person name="Van De Peer Y."/>
            <person name="Bolton M.D."/>
        </authorList>
    </citation>
    <scope>NUCLEOTIDE SEQUENCE [LARGE SCALE GENOMIC DNA]</scope>
    <source>
        <strain evidence="6 7">09-40</strain>
    </source>
</reference>
<evidence type="ECO:0000256" key="1">
    <source>
        <dbReference type="ARBA" id="ARBA00004141"/>
    </source>
</evidence>
<dbReference type="Proteomes" id="UP000230605">
    <property type="component" value="Chromosome 4"/>
</dbReference>
<protein>
    <recommendedName>
        <fullName evidence="8">Magnesium transport protein CorA</fullName>
    </recommendedName>
</protein>
<comment type="caution">
    <text evidence="6">The sequence shown here is derived from an EMBL/GenBank/DDBJ whole genome shotgun (WGS) entry which is preliminary data.</text>
</comment>
<feature type="transmembrane region" description="Helical" evidence="5">
    <location>
        <begin position="140"/>
        <end position="163"/>
    </location>
</feature>
<evidence type="ECO:0000256" key="4">
    <source>
        <dbReference type="ARBA" id="ARBA00023136"/>
    </source>
</evidence>
<accession>A0A2G5HJZ0</accession>
<name>A0A2G5HJZ0_CERBT</name>
<proteinExistence type="predicted"/>